<reference evidence="3 4" key="1">
    <citation type="submission" date="2015-07" db="EMBL/GenBank/DDBJ databases">
        <title>Genome analysis of myxobacterium Chondromyces crocatus Cm c5 reveals a high potential for natural compound synthesis and the genetic basis for the loss of fruiting body formation.</title>
        <authorList>
            <person name="Zaburannyi N."/>
            <person name="Bunk B."/>
            <person name="Maier J."/>
            <person name="Overmann J."/>
            <person name="Mueller R."/>
        </authorList>
    </citation>
    <scope>NUCLEOTIDE SEQUENCE [LARGE SCALE GENOMIC DNA]</scope>
    <source>
        <strain evidence="3 4">Cm c5</strain>
    </source>
</reference>
<dbReference type="EMBL" id="CP012159">
    <property type="protein sequence ID" value="AKT37973.1"/>
    <property type="molecule type" value="Genomic_DNA"/>
</dbReference>
<dbReference type="AlphaFoldDB" id="A0A0K1EBL4"/>
<protein>
    <submittedName>
        <fullName evidence="3">Pteridine reductase</fullName>
    </submittedName>
</protein>
<dbReference type="InterPro" id="IPR036291">
    <property type="entry name" value="NAD(P)-bd_dom_sf"/>
</dbReference>
<accession>A0A0K1EBL4</accession>
<dbReference type="PANTHER" id="PTHR43639">
    <property type="entry name" value="OXIDOREDUCTASE, SHORT-CHAIN DEHYDROGENASE/REDUCTASE FAMILY (AFU_ORTHOLOGUE AFUA_5G02870)"/>
    <property type="match status" value="1"/>
</dbReference>
<dbReference type="PATRIC" id="fig|52.7.peg.2277"/>
<evidence type="ECO:0000256" key="2">
    <source>
        <dbReference type="ARBA" id="ARBA00023002"/>
    </source>
</evidence>
<dbReference type="KEGG" id="ccro:CMC5_021140"/>
<dbReference type="Proteomes" id="UP000067626">
    <property type="component" value="Chromosome"/>
</dbReference>
<evidence type="ECO:0000256" key="1">
    <source>
        <dbReference type="ARBA" id="ARBA00006484"/>
    </source>
</evidence>
<keyword evidence="2" id="KW-0560">Oxidoreductase</keyword>
<dbReference type="InterPro" id="IPR002347">
    <property type="entry name" value="SDR_fam"/>
</dbReference>
<dbReference type="Pfam" id="PF13561">
    <property type="entry name" value="adh_short_C2"/>
    <property type="match status" value="1"/>
</dbReference>
<evidence type="ECO:0000313" key="4">
    <source>
        <dbReference type="Proteomes" id="UP000067626"/>
    </source>
</evidence>
<dbReference type="RefSeq" id="WP_050430267.1">
    <property type="nucleotide sequence ID" value="NZ_CP012159.1"/>
</dbReference>
<proteinExistence type="inferred from homology"/>
<keyword evidence="4" id="KW-1185">Reference proteome</keyword>
<dbReference type="SUPFAM" id="SSF51735">
    <property type="entry name" value="NAD(P)-binding Rossmann-fold domains"/>
    <property type="match status" value="1"/>
</dbReference>
<organism evidence="3 4">
    <name type="scientific">Chondromyces crocatus</name>
    <dbReference type="NCBI Taxonomy" id="52"/>
    <lineage>
        <taxon>Bacteria</taxon>
        <taxon>Pseudomonadati</taxon>
        <taxon>Myxococcota</taxon>
        <taxon>Polyangia</taxon>
        <taxon>Polyangiales</taxon>
        <taxon>Polyangiaceae</taxon>
        <taxon>Chondromyces</taxon>
    </lineage>
</organism>
<gene>
    <name evidence="3" type="ORF">CMC5_021140</name>
</gene>
<dbReference type="PANTHER" id="PTHR43639:SF1">
    <property type="entry name" value="SHORT-CHAIN DEHYDROGENASE_REDUCTASE FAMILY PROTEIN"/>
    <property type="match status" value="1"/>
</dbReference>
<dbReference type="PRINTS" id="PR00081">
    <property type="entry name" value="GDHRDH"/>
</dbReference>
<dbReference type="OrthoDB" id="9786360at2"/>
<dbReference type="GO" id="GO:0016491">
    <property type="term" value="F:oxidoreductase activity"/>
    <property type="evidence" value="ECO:0007669"/>
    <property type="project" value="UniProtKB-KW"/>
</dbReference>
<dbReference type="Gene3D" id="3.40.50.720">
    <property type="entry name" value="NAD(P)-binding Rossmann-like Domain"/>
    <property type="match status" value="1"/>
</dbReference>
<sequence>MTEVPLSSPDRRRTALITGGGVRVGASIVRAVAAAGADVIVHYAHSESGALAVVEEARRLGRRATAIQADLGDRAGIQRLADEALAWTSGKLDLLVHNAANYERIDPAALSAEPWDRALKLNAEAPYLLSLALREALREARGSVVALVCLSAERPWREYVPYSVSKAALAQVVRGLSLALAPEVRVNGVAPGAVLLPEGTDDAERARALSRIPLGRIGRPEDVARAVVFLAENDFITGQILAVDGGESLV</sequence>
<evidence type="ECO:0000313" key="3">
    <source>
        <dbReference type="EMBL" id="AKT37973.1"/>
    </source>
</evidence>
<comment type="similarity">
    <text evidence="1">Belongs to the short-chain dehydrogenases/reductases (SDR) family.</text>
</comment>
<name>A0A0K1EBL4_CHOCO</name>
<dbReference type="STRING" id="52.CMC5_021140"/>